<dbReference type="GO" id="GO:0004518">
    <property type="term" value="F:nuclease activity"/>
    <property type="evidence" value="ECO:0007669"/>
    <property type="project" value="UniProtKB-KW"/>
</dbReference>
<protein>
    <submittedName>
        <fullName evidence="6">PIN domain nuclease</fullName>
    </submittedName>
</protein>
<evidence type="ECO:0000259" key="5">
    <source>
        <dbReference type="Pfam" id="PF01850"/>
    </source>
</evidence>
<dbReference type="GO" id="GO:0016787">
    <property type="term" value="F:hydrolase activity"/>
    <property type="evidence" value="ECO:0007669"/>
    <property type="project" value="UniProtKB-KW"/>
</dbReference>
<evidence type="ECO:0000256" key="4">
    <source>
        <dbReference type="ARBA" id="ARBA00022842"/>
    </source>
</evidence>
<reference evidence="6 7" key="1">
    <citation type="submission" date="2017-07" db="EMBL/GenBank/DDBJ databases">
        <title>Draft whole genome sequences of clinical Proprionibacteriaceae strains.</title>
        <authorList>
            <person name="Bernier A.-M."/>
            <person name="Bernard K."/>
            <person name="Domingo M.-C."/>
        </authorList>
    </citation>
    <scope>NUCLEOTIDE SEQUENCE [LARGE SCALE GENOMIC DNA]</scope>
    <source>
        <strain evidence="6 7">NML 160184</strain>
    </source>
</reference>
<keyword evidence="4" id="KW-0460">Magnesium</keyword>
<dbReference type="EMBL" id="NMVI01000009">
    <property type="protein sequence ID" value="OYN89263.1"/>
    <property type="molecule type" value="Genomic_DNA"/>
</dbReference>
<evidence type="ECO:0000313" key="6">
    <source>
        <dbReference type="EMBL" id="OYN89263.1"/>
    </source>
</evidence>
<name>A0A255EMB1_9ACTN</name>
<organism evidence="6 7">
    <name type="scientific">Parenemella sanctibonifatiensis</name>
    <dbReference type="NCBI Taxonomy" id="2016505"/>
    <lineage>
        <taxon>Bacteria</taxon>
        <taxon>Bacillati</taxon>
        <taxon>Actinomycetota</taxon>
        <taxon>Actinomycetes</taxon>
        <taxon>Propionibacteriales</taxon>
        <taxon>Propionibacteriaceae</taxon>
        <taxon>Parenemella</taxon>
    </lineage>
</organism>
<dbReference type="Gene3D" id="3.40.50.1010">
    <property type="entry name" value="5'-nuclease"/>
    <property type="match status" value="1"/>
</dbReference>
<evidence type="ECO:0000256" key="2">
    <source>
        <dbReference type="ARBA" id="ARBA00022723"/>
    </source>
</evidence>
<evidence type="ECO:0000256" key="1">
    <source>
        <dbReference type="ARBA" id="ARBA00022722"/>
    </source>
</evidence>
<dbReference type="SUPFAM" id="SSF88723">
    <property type="entry name" value="PIN domain-like"/>
    <property type="match status" value="1"/>
</dbReference>
<dbReference type="GO" id="GO:0046872">
    <property type="term" value="F:metal ion binding"/>
    <property type="evidence" value="ECO:0007669"/>
    <property type="project" value="UniProtKB-KW"/>
</dbReference>
<sequence>MGVRVRVLLDTHVVLWLAGDADKVPAAVRSAVAGAEERWVSSASAMEVATKARLGKLPQGRRVIDAWSRILAAFQAEELPLSAAHMAGAGALPWEHRDPFDRMLVAQAQLEGLRLVTSDTRMLGFEDVSTLEWR</sequence>
<proteinExistence type="predicted"/>
<feature type="domain" description="PIN" evidence="5">
    <location>
        <begin position="7"/>
        <end position="122"/>
    </location>
</feature>
<accession>A0A255EMB1</accession>
<dbReference type="PANTHER" id="PTHR36173">
    <property type="entry name" value="RIBONUCLEASE VAPC16-RELATED"/>
    <property type="match status" value="1"/>
</dbReference>
<keyword evidence="3" id="KW-0378">Hydrolase</keyword>
<gene>
    <name evidence="6" type="ORF">CGZ92_02800</name>
</gene>
<dbReference type="CDD" id="cd09872">
    <property type="entry name" value="PIN_Sll0205-like"/>
    <property type="match status" value="1"/>
</dbReference>
<evidence type="ECO:0000256" key="3">
    <source>
        <dbReference type="ARBA" id="ARBA00022801"/>
    </source>
</evidence>
<keyword evidence="2" id="KW-0479">Metal-binding</keyword>
<dbReference type="InterPro" id="IPR041705">
    <property type="entry name" value="PIN_Sll0205"/>
</dbReference>
<evidence type="ECO:0000313" key="7">
    <source>
        <dbReference type="Proteomes" id="UP000216533"/>
    </source>
</evidence>
<comment type="caution">
    <text evidence="6">The sequence shown here is derived from an EMBL/GenBank/DDBJ whole genome shotgun (WGS) entry which is preliminary data.</text>
</comment>
<dbReference type="Proteomes" id="UP000216533">
    <property type="component" value="Unassembled WGS sequence"/>
</dbReference>
<dbReference type="AlphaFoldDB" id="A0A255EMB1"/>
<dbReference type="Pfam" id="PF01850">
    <property type="entry name" value="PIN"/>
    <property type="match status" value="1"/>
</dbReference>
<dbReference type="PANTHER" id="PTHR36173:SF2">
    <property type="entry name" value="RIBONUCLEASE VAPC16"/>
    <property type="match status" value="1"/>
</dbReference>
<dbReference type="InterPro" id="IPR002716">
    <property type="entry name" value="PIN_dom"/>
</dbReference>
<dbReference type="InterPro" id="IPR052919">
    <property type="entry name" value="TA_system_RNase"/>
</dbReference>
<dbReference type="InterPro" id="IPR029060">
    <property type="entry name" value="PIN-like_dom_sf"/>
</dbReference>
<keyword evidence="1" id="KW-0540">Nuclease</keyword>